<evidence type="ECO:0000313" key="8">
    <source>
        <dbReference type="EMBL" id="THG92520.1"/>
    </source>
</evidence>
<dbReference type="InterPro" id="IPR050416">
    <property type="entry name" value="FAD-linked_Oxidoreductase"/>
</dbReference>
<evidence type="ECO:0000256" key="6">
    <source>
        <dbReference type="SAM" id="MobiDB-lite"/>
    </source>
</evidence>
<keyword evidence="3" id="KW-0285">Flavoprotein</keyword>
<feature type="compositionally biased region" description="Gly residues" evidence="6">
    <location>
        <begin position="402"/>
        <end position="413"/>
    </location>
</feature>
<feature type="region of interest" description="Disordered" evidence="6">
    <location>
        <begin position="402"/>
        <end position="426"/>
    </location>
</feature>
<dbReference type="GO" id="GO:0071949">
    <property type="term" value="F:FAD binding"/>
    <property type="evidence" value="ECO:0007669"/>
    <property type="project" value="InterPro"/>
</dbReference>
<evidence type="ECO:0000259" key="7">
    <source>
        <dbReference type="PROSITE" id="PS51387"/>
    </source>
</evidence>
<dbReference type="Proteomes" id="UP000309038">
    <property type="component" value="Unassembled WGS sequence"/>
</dbReference>
<protein>
    <recommendedName>
        <fullName evidence="7">FAD-binding PCMH-type domain-containing protein</fullName>
    </recommendedName>
</protein>
<evidence type="ECO:0000313" key="9">
    <source>
        <dbReference type="Proteomes" id="UP000309038"/>
    </source>
</evidence>
<organism evidence="8 9">
    <name type="scientific">Hermanssonia centrifuga</name>
    <dbReference type="NCBI Taxonomy" id="98765"/>
    <lineage>
        <taxon>Eukaryota</taxon>
        <taxon>Fungi</taxon>
        <taxon>Dikarya</taxon>
        <taxon>Basidiomycota</taxon>
        <taxon>Agaricomycotina</taxon>
        <taxon>Agaricomycetes</taxon>
        <taxon>Polyporales</taxon>
        <taxon>Meruliaceae</taxon>
        <taxon>Hermanssonia</taxon>
    </lineage>
</organism>
<proteinExistence type="inferred from homology"/>
<comment type="similarity">
    <text evidence="2">Belongs to the oxygen-dependent FAD-linked oxidoreductase family.</text>
</comment>
<dbReference type="PROSITE" id="PS51387">
    <property type="entry name" value="FAD_PCMH"/>
    <property type="match status" value="1"/>
</dbReference>
<keyword evidence="5" id="KW-0560">Oxidoreductase</keyword>
<evidence type="ECO:0000256" key="5">
    <source>
        <dbReference type="ARBA" id="ARBA00023002"/>
    </source>
</evidence>
<dbReference type="Pfam" id="PF08031">
    <property type="entry name" value="BBE"/>
    <property type="match status" value="1"/>
</dbReference>
<dbReference type="Gene3D" id="3.40.462.20">
    <property type="match status" value="1"/>
</dbReference>
<dbReference type="Gene3D" id="3.30.43.10">
    <property type="entry name" value="Uridine Diphospho-n-acetylenolpyruvylglucosamine Reductase, domain 2"/>
    <property type="match status" value="1"/>
</dbReference>
<evidence type="ECO:0000256" key="2">
    <source>
        <dbReference type="ARBA" id="ARBA00005466"/>
    </source>
</evidence>
<feature type="domain" description="FAD-binding PCMH-type" evidence="7">
    <location>
        <begin position="33"/>
        <end position="205"/>
    </location>
</feature>
<dbReference type="InterPro" id="IPR016169">
    <property type="entry name" value="FAD-bd_PCMH_sub2"/>
</dbReference>
<evidence type="ECO:0000256" key="1">
    <source>
        <dbReference type="ARBA" id="ARBA00001974"/>
    </source>
</evidence>
<accession>A0A4S4K580</accession>
<dbReference type="Gene3D" id="3.30.465.10">
    <property type="match status" value="1"/>
</dbReference>
<dbReference type="InterPro" id="IPR016167">
    <property type="entry name" value="FAD-bd_PCMH_sub1"/>
</dbReference>
<keyword evidence="4" id="KW-0274">FAD</keyword>
<dbReference type="InterPro" id="IPR016166">
    <property type="entry name" value="FAD-bd_PCMH"/>
</dbReference>
<dbReference type="SUPFAM" id="SSF56176">
    <property type="entry name" value="FAD-binding/transporter-associated domain-like"/>
    <property type="match status" value="1"/>
</dbReference>
<gene>
    <name evidence="8" type="ORF">EW026_g8401</name>
</gene>
<dbReference type="PANTHER" id="PTHR42973:SF39">
    <property type="entry name" value="FAD-BINDING PCMH-TYPE DOMAIN-CONTAINING PROTEIN"/>
    <property type="match status" value="1"/>
</dbReference>
<reference evidence="8 9" key="1">
    <citation type="submission" date="2019-02" db="EMBL/GenBank/DDBJ databases">
        <title>Genome sequencing of the rare red list fungi Phlebia centrifuga.</title>
        <authorList>
            <person name="Buettner E."/>
            <person name="Kellner H."/>
        </authorList>
    </citation>
    <scope>NUCLEOTIDE SEQUENCE [LARGE SCALE GENOMIC DNA]</scope>
    <source>
        <strain evidence="8 9">DSM 108282</strain>
    </source>
</reference>
<name>A0A4S4K580_9APHY</name>
<dbReference type="InterPro" id="IPR006094">
    <property type="entry name" value="Oxid_FAD_bind_N"/>
</dbReference>
<dbReference type="Pfam" id="PF01565">
    <property type="entry name" value="FAD_binding_4"/>
    <property type="match status" value="1"/>
</dbReference>
<dbReference type="EMBL" id="SGPJ01001146">
    <property type="protein sequence ID" value="THG92520.1"/>
    <property type="molecule type" value="Genomic_DNA"/>
</dbReference>
<dbReference type="PANTHER" id="PTHR42973">
    <property type="entry name" value="BINDING OXIDOREDUCTASE, PUTATIVE (AFU_ORTHOLOGUE AFUA_1G17690)-RELATED"/>
    <property type="match status" value="1"/>
</dbReference>
<sequence length="465" mass="49572">MADFEAFRKQFQGDLVTPSDPGYDEAIQRWARNTSRPAKVVAFVKNCDDIAAALAYARAAGLRIAVRGGGHNAAGASSCEGGLVIDLSKYLNHVDVDPKEKVIHVEGGAVWETVDKAAIQHRLATVGGTVNHTGVGGLITGGGYGWLSGEHGLAIDNLVQATVVTADGTSHVASATENEDLFYGIRGGGSNFGIVTVFTLKLYDQQPTVFAGPIVFTPDKCEQVASVLASWWEGAGEKEGLLAGMSPAPDGSPCITLFLFFNGTEAMGRVTFKPFFDLEPVVDMSKEIPFEELNSMLNANAVPGRNYYMKGALLSKSPLEDLTLTILTRVVQASSSGELTTFVGLEYFPHGKINSVPADATPYRRDLTGGVAIIVSWDDDTPEKSKRAAKEAREIASLIGPEGEGYGNYGDGSYGPDSDASSMEGAVPPSKAKALFGSSYARMQAIKKKYDPDMVFNKCQRPLHL</sequence>
<dbReference type="InterPro" id="IPR012951">
    <property type="entry name" value="BBE"/>
</dbReference>
<evidence type="ECO:0000256" key="3">
    <source>
        <dbReference type="ARBA" id="ARBA00022630"/>
    </source>
</evidence>
<keyword evidence="9" id="KW-1185">Reference proteome</keyword>
<evidence type="ECO:0000256" key="4">
    <source>
        <dbReference type="ARBA" id="ARBA00022827"/>
    </source>
</evidence>
<comment type="cofactor">
    <cofactor evidence="1">
        <name>FAD</name>
        <dbReference type="ChEBI" id="CHEBI:57692"/>
    </cofactor>
</comment>
<dbReference type="InterPro" id="IPR036318">
    <property type="entry name" value="FAD-bd_PCMH-like_sf"/>
</dbReference>
<dbReference type="GO" id="GO:0016491">
    <property type="term" value="F:oxidoreductase activity"/>
    <property type="evidence" value="ECO:0007669"/>
    <property type="project" value="UniProtKB-KW"/>
</dbReference>
<dbReference type="AlphaFoldDB" id="A0A4S4K580"/>
<comment type="caution">
    <text evidence="8">The sequence shown here is derived from an EMBL/GenBank/DDBJ whole genome shotgun (WGS) entry which is preliminary data.</text>
</comment>